<organism evidence="2 3">
    <name type="scientific">Blastopirellula marina</name>
    <dbReference type="NCBI Taxonomy" id="124"/>
    <lineage>
        <taxon>Bacteria</taxon>
        <taxon>Pseudomonadati</taxon>
        <taxon>Planctomycetota</taxon>
        <taxon>Planctomycetia</taxon>
        <taxon>Pirellulales</taxon>
        <taxon>Pirellulaceae</taxon>
        <taxon>Blastopirellula</taxon>
    </lineage>
</organism>
<comment type="caution">
    <text evidence="2">The sequence shown here is derived from an EMBL/GenBank/DDBJ whole genome shotgun (WGS) entry which is preliminary data.</text>
</comment>
<dbReference type="Gene3D" id="3.30.700.10">
    <property type="entry name" value="Glycoprotein, Type 4 Pilin"/>
    <property type="match status" value="1"/>
</dbReference>
<reference evidence="2 3" key="1">
    <citation type="submission" date="2018-02" db="EMBL/GenBank/DDBJ databases">
        <title>Comparative genomes isolates from brazilian mangrove.</title>
        <authorList>
            <person name="Araujo J.E."/>
            <person name="Taketani R.G."/>
            <person name="Silva M.C.P."/>
            <person name="Loureco M.V."/>
            <person name="Andreote F.D."/>
        </authorList>
    </citation>
    <scope>NUCLEOTIDE SEQUENCE [LARGE SCALE GENOMIC DNA]</scope>
    <source>
        <strain evidence="2 3">Hex-1 MGV</strain>
    </source>
</reference>
<protein>
    <submittedName>
        <fullName evidence="2">Uncharacterized protein</fullName>
    </submittedName>
</protein>
<dbReference type="RefSeq" id="WP_105332875.1">
    <property type="nucleotide sequence ID" value="NZ_PUHY01000015.1"/>
</dbReference>
<dbReference type="NCBIfam" id="TIGR02532">
    <property type="entry name" value="IV_pilin_GFxxxE"/>
    <property type="match status" value="1"/>
</dbReference>
<proteinExistence type="predicted"/>
<dbReference type="SUPFAM" id="SSF54523">
    <property type="entry name" value="Pili subunits"/>
    <property type="match status" value="1"/>
</dbReference>
<gene>
    <name evidence="2" type="ORF">C5Y83_26900</name>
</gene>
<dbReference type="Proteomes" id="UP000238322">
    <property type="component" value="Unassembled WGS sequence"/>
</dbReference>
<dbReference type="EMBL" id="PUHY01000015">
    <property type="protein sequence ID" value="PQO29681.1"/>
    <property type="molecule type" value="Genomic_DNA"/>
</dbReference>
<keyword evidence="1" id="KW-1133">Transmembrane helix</keyword>
<evidence type="ECO:0000313" key="3">
    <source>
        <dbReference type="Proteomes" id="UP000238322"/>
    </source>
</evidence>
<dbReference type="InterPro" id="IPR012902">
    <property type="entry name" value="N_methyl_site"/>
</dbReference>
<keyword evidence="1" id="KW-0812">Transmembrane</keyword>
<dbReference type="Pfam" id="PF07963">
    <property type="entry name" value="N_methyl"/>
    <property type="match status" value="1"/>
</dbReference>
<feature type="transmembrane region" description="Helical" evidence="1">
    <location>
        <begin position="20"/>
        <end position="38"/>
    </location>
</feature>
<keyword evidence="1" id="KW-0472">Membrane</keyword>
<evidence type="ECO:0000313" key="2">
    <source>
        <dbReference type="EMBL" id="PQO29681.1"/>
    </source>
</evidence>
<sequence length="379" mass="40613">MISNYRTIRDARHGMTIVELLVVMGILVILLGIAATAVKTGTRGKKQREAARQVNSYIASAQARAMQLGRPVGVEIVRNVTDTNGDGTVDTGISNASLLMYTIETPPPYAGDEVDSALDITNTSGTVTLTDSTARFAVASTLLTLNATVDIRLNYRGPRYTATVNQLTPLTLQFTMPVNDHTIFPTSGRVPCQIFLPPQRSSATPLQLPTDMCIDLTCSGVGNTGNQFANWNSGVHDSVRFTFSPRGNVDEVSAINGVWARPGGNIHVLVGKYDHAVDATAVMGTDGINDVSFTGLSYLNYINPTVDPDLETNLADPTSMWVSINHLTGQITTTRNKQITNTYLTGPVFTGASDQNAALLAETRDYARSGLIISGQGDE</sequence>
<evidence type="ECO:0000256" key="1">
    <source>
        <dbReference type="SAM" id="Phobius"/>
    </source>
</evidence>
<accession>A0A2S8FBY9</accession>
<dbReference type="InterPro" id="IPR045584">
    <property type="entry name" value="Pilin-like"/>
</dbReference>
<name>A0A2S8FBY9_9BACT</name>
<dbReference type="AlphaFoldDB" id="A0A2S8FBY9"/>